<dbReference type="AlphaFoldDB" id="A0ABD5EIM9"/>
<dbReference type="RefSeq" id="WP_093836096.1">
    <property type="nucleotide sequence ID" value="NZ_JAVRES010000002.1"/>
</dbReference>
<keyword evidence="2" id="KW-1185">Reference proteome</keyword>
<dbReference type="Gene3D" id="2.30.320.10">
    <property type="entry name" value="YwqG-like"/>
    <property type="match status" value="1"/>
</dbReference>
<dbReference type="EMBL" id="JAVRES010000002">
    <property type="protein sequence ID" value="MDT0434473.1"/>
    <property type="molecule type" value="Genomic_DNA"/>
</dbReference>
<evidence type="ECO:0000313" key="2">
    <source>
        <dbReference type="Proteomes" id="UP001183535"/>
    </source>
</evidence>
<name>A0ABD5EIM9_9ACTN</name>
<proteinExistence type="predicted"/>
<accession>A0ABD5EIM9</accession>
<reference evidence="2" key="1">
    <citation type="submission" date="2023-07" db="EMBL/GenBank/DDBJ databases">
        <title>30 novel species of actinomycetes from the DSMZ collection.</title>
        <authorList>
            <person name="Nouioui I."/>
        </authorList>
    </citation>
    <scope>NUCLEOTIDE SEQUENCE [LARGE SCALE GENOMIC DNA]</scope>
    <source>
        <strain evidence="2">DSM 41981</strain>
    </source>
</reference>
<evidence type="ECO:0008006" key="3">
    <source>
        <dbReference type="Google" id="ProtNLM"/>
    </source>
</evidence>
<dbReference type="Proteomes" id="UP001183535">
    <property type="component" value="Unassembled WGS sequence"/>
</dbReference>
<protein>
    <recommendedName>
        <fullName evidence="3">DUF1963 domain-containing protein</fullName>
    </recommendedName>
</protein>
<sequence>MADARADDDADAAVEDLVAAFPALAGLVRPAVLLRPEPGTPGVLDSSVGGPLLWPAAEPWPVCREAHAVEVRVKVPDEDRAALERVDRAVRGRRRARPERAEETTAEETAVLRRVLAGAEALDRISWETVRTVWDTSGPGVAMVPLLQLRHPRASAAAGRPRTGRPDGADLLQVLWCPNDHGELPDQSGYHGPALEIRHRTAARVARDRVLTSPPRPDRAEDAYLPTPCLLSPQPVADLADPDGLPDPDDLPAALAEEARRWAGRRGAGAVPLNVPSRRPDWKLGGWPGLDLSGPDSLDCVSCGAPTRLLLTVPSSVDGPDISVGRFGTLRVHTCPEDGRHPARLHLQ</sequence>
<comment type="caution">
    <text evidence="1">The sequence shown here is derived from an EMBL/GenBank/DDBJ whole genome shotgun (WGS) entry which is preliminary data.</text>
</comment>
<evidence type="ECO:0000313" key="1">
    <source>
        <dbReference type="EMBL" id="MDT0434473.1"/>
    </source>
</evidence>
<organism evidence="1 2">
    <name type="scientific">Streptomyces doudnae</name>
    <dbReference type="NCBI Taxonomy" id="3075536"/>
    <lineage>
        <taxon>Bacteria</taxon>
        <taxon>Bacillati</taxon>
        <taxon>Actinomycetota</taxon>
        <taxon>Actinomycetes</taxon>
        <taxon>Kitasatosporales</taxon>
        <taxon>Streptomycetaceae</taxon>
        <taxon>Streptomyces</taxon>
    </lineage>
</organism>
<gene>
    <name evidence="1" type="ORF">RM877_07225</name>
</gene>